<evidence type="ECO:0000256" key="1">
    <source>
        <dbReference type="SAM" id="MobiDB-lite"/>
    </source>
</evidence>
<sequence>MKKKESRLEGNEEGGGGRGSGKEKKGRTKEGKRKKKKIREEGNKSKAKKIKGRGRGSGRGKREWDDGSTKRRWVCWQHQQQKALDWIWGRGGGEWKEEREKVGKSKKER</sequence>
<dbReference type="GeneID" id="37158300"/>
<dbReference type="AlphaFoldDB" id="A0A8G1RAA9"/>
<proteinExistence type="predicted"/>
<feature type="compositionally biased region" description="Basic and acidic residues" evidence="1">
    <location>
        <begin position="1"/>
        <end position="10"/>
    </location>
</feature>
<feature type="compositionally biased region" description="Basic residues" evidence="1">
    <location>
        <begin position="45"/>
        <end position="59"/>
    </location>
</feature>
<name>A0A8G1RAA9_9EURO</name>
<protein>
    <submittedName>
        <fullName evidence="2">Uncharacterized protein</fullName>
    </submittedName>
</protein>
<feature type="compositionally biased region" description="Basic and acidic residues" evidence="1">
    <location>
        <begin position="60"/>
        <end position="69"/>
    </location>
</feature>
<feature type="region of interest" description="Disordered" evidence="1">
    <location>
        <begin position="89"/>
        <end position="109"/>
    </location>
</feature>
<dbReference type="Proteomes" id="UP000249526">
    <property type="component" value="Unassembled WGS sequence"/>
</dbReference>
<evidence type="ECO:0000313" key="2">
    <source>
        <dbReference type="EMBL" id="RAH59635.1"/>
    </source>
</evidence>
<organism evidence="2 3">
    <name type="scientific">Aspergillus piperis CBS 112811</name>
    <dbReference type="NCBI Taxonomy" id="1448313"/>
    <lineage>
        <taxon>Eukaryota</taxon>
        <taxon>Fungi</taxon>
        <taxon>Dikarya</taxon>
        <taxon>Ascomycota</taxon>
        <taxon>Pezizomycotina</taxon>
        <taxon>Eurotiomycetes</taxon>
        <taxon>Eurotiomycetidae</taxon>
        <taxon>Eurotiales</taxon>
        <taxon>Aspergillaceae</taxon>
        <taxon>Aspergillus</taxon>
        <taxon>Aspergillus subgen. Circumdati</taxon>
    </lineage>
</organism>
<feature type="region of interest" description="Disordered" evidence="1">
    <location>
        <begin position="1"/>
        <end position="72"/>
    </location>
</feature>
<reference evidence="2 3" key="1">
    <citation type="submission" date="2018-02" db="EMBL/GenBank/DDBJ databases">
        <title>The genomes of Aspergillus section Nigri reveals drivers in fungal speciation.</title>
        <authorList>
            <consortium name="DOE Joint Genome Institute"/>
            <person name="Vesth T.C."/>
            <person name="Nybo J."/>
            <person name="Theobald S."/>
            <person name="Brandl J."/>
            <person name="Frisvad J.C."/>
            <person name="Nielsen K.F."/>
            <person name="Lyhne E.K."/>
            <person name="Kogle M.E."/>
            <person name="Kuo A."/>
            <person name="Riley R."/>
            <person name="Clum A."/>
            <person name="Nolan M."/>
            <person name="Lipzen A."/>
            <person name="Salamov A."/>
            <person name="Henrissat B."/>
            <person name="Wiebenga A."/>
            <person name="De vries R.P."/>
            <person name="Grigoriev I.V."/>
            <person name="Mortensen U.H."/>
            <person name="Andersen M.R."/>
            <person name="Baker S.E."/>
        </authorList>
    </citation>
    <scope>NUCLEOTIDE SEQUENCE [LARGE SCALE GENOMIC DNA]</scope>
    <source>
        <strain evidence="2 3">CBS 112811</strain>
    </source>
</reference>
<dbReference type="EMBL" id="KZ825058">
    <property type="protein sequence ID" value="RAH59635.1"/>
    <property type="molecule type" value="Genomic_DNA"/>
</dbReference>
<feature type="compositionally biased region" description="Basic and acidic residues" evidence="1">
    <location>
        <begin position="93"/>
        <end position="109"/>
    </location>
</feature>
<feature type="compositionally biased region" description="Basic residues" evidence="1">
    <location>
        <begin position="24"/>
        <end position="37"/>
    </location>
</feature>
<gene>
    <name evidence="2" type="ORF">BO85DRAFT_247065</name>
</gene>
<dbReference type="RefSeq" id="XP_025517557.1">
    <property type="nucleotide sequence ID" value="XM_025654898.1"/>
</dbReference>
<evidence type="ECO:0000313" key="3">
    <source>
        <dbReference type="Proteomes" id="UP000249526"/>
    </source>
</evidence>
<accession>A0A8G1RAA9</accession>
<keyword evidence="3" id="KW-1185">Reference proteome</keyword>